<proteinExistence type="predicted"/>
<reference evidence="2" key="1">
    <citation type="submission" date="2020-08" db="EMBL/GenBank/DDBJ databases">
        <title>Genome sequencing and assembly of the red palm weevil Rhynchophorus ferrugineus.</title>
        <authorList>
            <person name="Dias G.B."/>
            <person name="Bergman C.M."/>
            <person name="Manee M."/>
        </authorList>
    </citation>
    <scope>NUCLEOTIDE SEQUENCE</scope>
    <source>
        <strain evidence="2">AA-2017</strain>
        <tissue evidence="2">Whole larva</tissue>
    </source>
</reference>
<dbReference type="Proteomes" id="UP000625711">
    <property type="component" value="Unassembled WGS sequence"/>
</dbReference>
<keyword evidence="3" id="KW-1185">Reference proteome</keyword>
<feature type="region of interest" description="Disordered" evidence="1">
    <location>
        <begin position="1"/>
        <end position="44"/>
    </location>
</feature>
<gene>
    <name evidence="2" type="ORF">GWI33_005841</name>
</gene>
<sequence length="88" mass="10008">MSSQHDHRPPESRRKNIHDRKSHDVEASAKSGSRALVKQRPNVKRDIFQSTGNICVRNWHQQSSSENFLGRKSAGQILNLIFDGRESG</sequence>
<evidence type="ECO:0000313" key="2">
    <source>
        <dbReference type="EMBL" id="KAF7280472.1"/>
    </source>
</evidence>
<organism evidence="2 3">
    <name type="scientific">Rhynchophorus ferrugineus</name>
    <name type="common">Red palm weevil</name>
    <name type="synonym">Curculio ferrugineus</name>
    <dbReference type="NCBI Taxonomy" id="354439"/>
    <lineage>
        <taxon>Eukaryota</taxon>
        <taxon>Metazoa</taxon>
        <taxon>Ecdysozoa</taxon>
        <taxon>Arthropoda</taxon>
        <taxon>Hexapoda</taxon>
        <taxon>Insecta</taxon>
        <taxon>Pterygota</taxon>
        <taxon>Neoptera</taxon>
        <taxon>Endopterygota</taxon>
        <taxon>Coleoptera</taxon>
        <taxon>Polyphaga</taxon>
        <taxon>Cucujiformia</taxon>
        <taxon>Curculionidae</taxon>
        <taxon>Dryophthorinae</taxon>
        <taxon>Rhynchophorus</taxon>
    </lineage>
</organism>
<accession>A0A834IFS9</accession>
<evidence type="ECO:0000313" key="3">
    <source>
        <dbReference type="Proteomes" id="UP000625711"/>
    </source>
</evidence>
<evidence type="ECO:0000256" key="1">
    <source>
        <dbReference type="SAM" id="MobiDB-lite"/>
    </source>
</evidence>
<comment type="caution">
    <text evidence="2">The sequence shown here is derived from an EMBL/GenBank/DDBJ whole genome shotgun (WGS) entry which is preliminary data.</text>
</comment>
<dbReference type="EMBL" id="JAACXV010000294">
    <property type="protein sequence ID" value="KAF7280472.1"/>
    <property type="molecule type" value="Genomic_DNA"/>
</dbReference>
<dbReference type="AlphaFoldDB" id="A0A834IFS9"/>
<protein>
    <submittedName>
        <fullName evidence="2">Uncharacterized protein</fullName>
    </submittedName>
</protein>
<feature type="compositionally biased region" description="Basic and acidic residues" evidence="1">
    <location>
        <begin position="1"/>
        <end position="27"/>
    </location>
</feature>
<name>A0A834IFS9_RHYFE</name>